<organism evidence="1 2">
    <name type="scientific">Funneliformis geosporum</name>
    <dbReference type="NCBI Taxonomy" id="1117311"/>
    <lineage>
        <taxon>Eukaryota</taxon>
        <taxon>Fungi</taxon>
        <taxon>Fungi incertae sedis</taxon>
        <taxon>Mucoromycota</taxon>
        <taxon>Glomeromycotina</taxon>
        <taxon>Glomeromycetes</taxon>
        <taxon>Glomerales</taxon>
        <taxon>Glomeraceae</taxon>
        <taxon>Funneliformis</taxon>
    </lineage>
</organism>
<gene>
    <name evidence="1" type="ORF">FWILDA_LOCUS15487</name>
</gene>
<dbReference type="SUPFAM" id="SSF56219">
    <property type="entry name" value="DNase I-like"/>
    <property type="match status" value="1"/>
</dbReference>
<dbReference type="EMBL" id="CAMKVN010008163">
    <property type="protein sequence ID" value="CAI2192260.1"/>
    <property type="molecule type" value="Genomic_DNA"/>
</dbReference>
<comment type="caution">
    <text evidence="1">The sequence shown here is derived from an EMBL/GenBank/DDBJ whole genome shotgun (WGS) entry which is preliminary data.</text>
</comment>
<sequence length="55" mass="6429">FDAYTLKHINDRVKYPTFMSFLSTSRIDFVWTSPELAFNFTTCNTEPVLPQVSDH</sequence>
<accession>A0A9W4X7K0</accession>
<proteinExistence type="predicted"/>
<keyword evidence="2" id="KW-1185">Reference proteome</keyword>
<dbReference type="AlphaFoldDB" id="A0A9W4X7K0"/>
<dbReference type="InterPro" id="IPR036691">
    <property type="entry name" value="Endo/exonu/phosph_ase_sf"/>
</dbReference>
<reference evidence="1" key="1">
    <citation type="submission" date="2022-08" db="EMBL/GenBank/DDBJ databases">
        <authorList>
            <person name="Kallberg Y."/>
            <person name="Tangrot J."/>
            <person name="Rosling A."/>
        </authorList>
    </citation>
    <scope>NUCLEOTIDE SEQUENCE</scope>
    <source>
        <strain evidence="1">Wild A</strain>
    </source>
</reference>
<protein>
    <submittedName>
        <fullName evidence="1">18700_t:CDS:1</fullName>
    </submittedName>
</protein>
<evidence type="ECO:0000313" key="1">
    <source>
        <dbReference type="EMBL" id="CAI2192260.1"/>
    </source>
</evidence>
<dbReference type="Proteomes" id="UP001153678">
    <property type="component" value="Unassembled WGS sequence"/>
</dbReference>
<name>A0A9W4X7K0_9GLOM</name>
<feature type="non-terminal residue" evidence="1">
    <location>
        <position position="1"/>
    </location>
</feature>
<dbReference type="Gene3D" id="3.60.10.10">
    <property type="entry name" value="Endonuclease/exonuclease/phosphatase"/>
    <property type="match status" value="1"/>
</dbReference>
<evidence type="ECO:0000313" key="2">
    <source>
        <dbReference type="Proteomes" id="UP001153678"/>
    </source>
</evidence>